<proteinExistence type="predicted"/>
<evidence type="ECO:0000313" key="3">
    <source>
        <dbReference type="Proteomes" id="UP000824208"/>
    </source>
</evidence>
<feature type="compositionally biased region" description="Basic and acidic residues" evidence="1">
    <location>
        <begin position="261"/>
        <end position="271"/>
    </location>
</feature>
<reference evidence="2" key="2">
    <citation type="submission" date="2021-04" db="EMBL/GenBank/DDBJ databases">
        <authorList>
            <person name="Gilroy R."/>
        </authorList>
    </citation>
    <scope>NUCLEOTIDE SEQUENCE</scope>
    <source>
        <strain evidence="2">CHK189-11263</strain>
    </source>
</reference>
<reference evidence="2" key="1">
    <citation type="journal article" date="2021" name="PeerJ">
        <title>Extensive microbial diversity within the chicken gut microbiome revealed by metagenomics and culture.</title>
        <authorList>
            <person name="Gilroy R."/>
            <person name="Ravi A."/>
            <person name="Getino M."/>
            <person name="Pursley I."/>
            <person name="Horton D.L."/>
            <person name="Alikhan N.F."/>
            <person name="Baker D."/>
            <person name="Gharbi K."/>
            <person name="Hall N."/>
            <person name="Watson M."/>
            <person name="Adriaenssens E.M."/>
            <person name="Foster-Nyarko E."/>
            <person name="Jarju S."/>
            <person name="Secka A."/>
            <person name="Antonio M."/>
            <person name="Oren A."/>
            <person name="Chaudhuri R.R."/>
            <person name="La Ragione R."/>
            <person name="Hildebrand F."/>
            <person name="Pallen M.J."/>
        </authorList>
    </citation>
    <scope>NUCLEOTIDE SEQUENCE</scope>
    <source>
        <strain evidence="2">CHK189-11263</strain>
    </source>
</reference>
<organism evidence="2 3">
    <name type="scientific">Candidatus Flavonifractor intestinipullorum</name>
    <dbReference type="NCBI Taxonomy" id="2838587"/>
    <lineage>
        <taxon>Bacteria</taxon>
        <taxon>Bacillati</taxon>
        <taxon>Bacillota</taxon>
        <taxon>Clostridia</taxon>
        <taxon>Eubacteriales</taxon>
        <taxon>Oscillospiraceae</taxon>
        <taxon>Flavonifractor</taxon>
    </lineage>
</organism>
<dbReference type="EMBL" id="DWYC01000067">
    <property type="protein sequence ID" value="HJB57428.1"/>
    <property type="molecule type" value="Genomic_DNA"/>
</dbReference>
<evidence type="ECO:0000256" key="1">
    <source>
        <dbReference type="SAM" id="MobiDB-lite"/>
    </source>
</evidence>
<feature type="compositionally biased region" description="Acidic residues" evidence="1">
    <location>
        <begin position="589"/>
        <end position="603"/>
    </location>
</feature>
<dbReference type="SUPFAM" id="SSF52540">
    <property type="entry name" value="P-loop containing nucleoside triphosphate hydrolases"/>
    <property type="match status" value="1"/>
</dbReference>
<feature type="region of interest" description="Disordered" evidence="1">
    <location>
        <begin position="186"/>
        <end position="278"/>
    </location>
</feature>
<dbReference type="Gene3D" id="3.40.50.300">
    <property type="entry name" value="P-loop containing nucleotide triphosphate hydrolases"/>
    <property type="match status" value="1"/>
</dbReference>
<protein>
    <submittedName>
        <fullName evidence="2">Uncharacterized protein</fullName>
    </submittedName>
</protein>
<dbReference type="InterPro" id="IPR027417">
    <property type="entry name" value="P-loop_NTPase"/>
</dbReference>
<name>A0A9D2MC69_9FIRM</name>
<feature type="region of interest" description="Disordered" evidence="1">
    <location>
        <begin position="528"/>
        <end position="626"/>
    </location>
</feature>
<dbReference type="Proteomes" id="UP000824208">
    <property type="component" value="Unassembled WGS sequence"/>
</dbReference>
<feature type="compositionally biased region" description="Basic and acidic residues" evidence="1">
    <location>
        <begin position="569"/>
        <end position="588"/>
    </location>
</feature>
<feature type="compositionally biased region" description="Basic and acidic residues" evidence="1">
    <location>
        <begin position="535"/>
        <end position="547"/>
    </location>
</feature>
<gene>
    <name evidence="2" type="ORF">H9714_07745</name>
</gene>
<comment type="caution">
    <text evidence="2">The sequence shown here is derived from an EMBL/GenBank/DDBJ whole genome shotgun (WGS) entry which is preliminary data.</text>
</comment>
<evidence type="ECO:0000313" key="2">
    <source>
        <dbReference type="EMBL" id="HJB57428.1"/>
    </source>
</evidence>
<accession>A0A9D2MC69</accession>
<sequence>MKQVYEEIRAMLHRLSGLRAESSALCAHLAEAEEICRVEGWLDRNKVEELTRNLDHVCRAQREFLTWSSQIISQPTATMGEMEVLLTDRESKWEEEVRRTRVFKAFLALRSENGALDAPLRECQTALRTQMETDGPDLERWTEGCRVLLEQLAAPDYGRAQELQGYQDLFGFPLLAGVYGGALRLEAEEPPEEAESASPAAETGETQPAPDEETPAKTQSPVSGREAEADAVPPAEENREGGRPDQMQAPWPGYAVPGAEARPRLEGERRLQAAGSKKTQELFQRPEIQALYEMLCARRVLCPEAVQRDEVPEACLSAMVREGYLTQMTVPEGARYFQASPKLLGVLDKQSFQHYLRRKGLPDRPCPGFDEGRVSAGMLRQVDGVERVFSWLYNDTRLEHWHPTRGSDVDGGVWYETLVVFEHENRADWEKVWNLFALNDPGLEGREQVLREAQRLLERAPEARFRGKCPELWAVVPTRAEIPLWRAYWTERGKTLPNWLALDEPGAWFSPEGERGVLADYFRAVEPEEAPAEEAMSREMPPERPGEEETVPAGLEPSPAEEEAPLNEPEEHAPGEPEAPLTEKHASEELEAPAEETAPEEPEPPAQKETAPANVDTDGSEPLRDGLFHLETDGAALTRQGEDWCAQGEFQAGLCLLRVVGELEPDRERRYLQYAYALDDPAAGCVYQPDRLTAIYAGEEPDPEWSCLNWSAHLRMAFAAEVGEFWYQAAAQLQSLAGEPGLERLPALREALERLTGALRERRRGFEPQLIRQCRMWGDTNQKMEELAQKAREILGGKYAETGIHANRIKGLFDALFGPQSELMECLGIVAENQTARRDRVAQLCAPLLEEGGEPNQRAVSQRIDQVWEDQPAKRKQKERLMGNARAQAISRVRGCLEVCAQWLERSGDGLIGREEADQILLERGHLMELFQTAREEAAALGESAGAVILRFTLDELSAGLEGTPVDRREFYVDFLRTGQVELDGDLLPVVEPPEYIIPGCEPWTRLREHVRRLRAGEGTAWAEVVERIWGLEAGASDRYNFGTAQAIQEYAQRHGLTLETLERADIPADIGRKLGWVAEQENLFRAQLELAATYGQIEDHACKERLASAITGVERVHYDETNNWGFYCRTMEACLAAVEREAERLEPRYRYEFDQLKREREERPIFAAIEELLQKKMFSVAHDYMQLVLREDAVEPPESHILQMSEERDALRRFLQEYGPLGRLCMEERGQSRTLEHIYNLFAGDANQDKNRTKRSARQMIRAWPRNNRPDPGTVKELLHCLNLPARQVYAQGENFRAEFEPTAANVFTFPHPIAAFGTRLARTGLNIRVLSGRKTAGELVDLINGLGHTETPTLFLLDYALPLAERNAMAARLRRESAHLSTCLVLDRVLMLFLTGYPDTERGKVLLQCALPFHFYNPYVKGDTPMPPEMFMGRKNQLADILDNGGANIIYGGRQLGKTALLRRAADLADDREQGRWAVYTDVLCRCDYRESLRKLYAHLTAENFLKPEAEGPESWEELCQRIRARMDQPGQRVERFLLLMDEADEFLESSGACSYRPVECLHQLQTATGGRFKYVLAGLHNVMRFARSATRNNSVLAKLGALTIKPLTYQEARELLEEPLYYLGFRLQPGQSVLLSQILLSTNYYPGLIHFYCAQLVESLGSGTGGELKPPYHLDENQIRLLLQKPDFLRQIREKFFITLDVEEDKLYYRILAYALAYCYYDQPEGAVEGYSFQSIWEVCQLFGIQAITALEPANVKALLSEMEELNVLVCLNEHYTFNGANFRHMMGDYETVFNELDNFGREGE</sequence>